<proteinExistence type="predicted"/>
<name>A0A6J3JLA3_SAPAP</name>
<dbReference type="Proteomes" id="UP000504640">
    <property type="component" value="Unplaced"/>
</dbReference>
<keyword evidence="2" id="KW-1185">Reference proteome</keyword>
<organism evidence="2 3">
    <name type="scientific">Sapajus apella</name>
    <name type="common">Brown-capped capuchin</name>
    <name type="synonym">Cebus apella</name>
    <dbReference type="NCBI Taxonomy" id="9515"/>
    <lineage>
        <taxon>Eukaryota</taxon>
        <taxon>Metazoa</taxon>
        <taxon>Chordata</taxon>
        <taxon>Craniata</taxon>
        <taxon>Vertebrata</taxon>
        <taxon>Euteleostomi</taxon>
        <taxon>Mammalia</taxon>
        <taxon>Eutheria</taxon>
        <taxon>Euarchontoglires</taxon>
        <taxon>Primates</taxon>
        <taxon>Haplorrhini</taxon>
        <taxon>Platyrrhini</taxon>
        <taxon>Cebidae</taxon>
        <taxon>Cebinae</taxon>
        <taxon>Sapajus</taxon>
    </lineage>
</organism>
<dbReference type="RefSeq" id="XP_032155726.1">
    <property type="nucleotide sequence ID" value="XM_032299835.1"/>
</dbReference>
<protein>
    <submittedName>
        <fullName evidence="3">Uncharacterized protein LOC116565889</fullName>
    </submittedName>
</protein>
<dbReference type="GeneID" id="116565889"/>
<dbReference type="AlphaFoldDB" id="A0A6J3JLA3"/>
<feature type="region of interest" description="Disordered" evidence="1">
    <location>
        <begin position="105"/>
        <end position="124"/>
    </location>
</feature>
<gene>
    <name evidence="3" type="primary">LOC116565889</name>
</gene>
<feature type="region of interest" description="Disordered" evidence="1">
    <location>
        <begin position="1"/>
        <end position="28"/>
    </location>
</feature>
<evidence type="ECO:0000313" key="3">
    <source>
        <dbReference type="RefSeq" id="XP_032155726.1"/>
    </source>
</evidence>
<sequence>MQQRRAPQLPLRHRQRNSHSAENPGTTVAFETDQLLQPQCGLHFSWGWRETAVVEAAERELRPGTPALSAAPQGSTVPGRHRLQPGRFLQRPLSAGTICCAPGPAGRSGAAALSTTSVLRPPVT</sequence>
<evidence type="ECO:0000256" key="1">
    <source>
        <dbReference type="SAM" id="MobiDB-lite"/>
    </source>
</evidence>
<reference evidence="3" key="1">
    <citation type="submission" date="2025-08" db="UniProtKB">
        <authorList>
            <consortium name="RefSeq"/>
        </authorList>
    </citation>
    <scope>IDENTIFICATION</scope>
    <source>
        <tissue evidence="3">Blood</tissue>
    </source>
</reference>
<feature type="region of interest" description="Disordered" evidence="1">
    <location>
        <begin position="64"/>
        <end position="83"/>
    </location>
</feature>
<evidence type="ECO:0000313" key="2">
    <source>
        <dbReference type="Proteomes" id="UP000504640"/>
    </source>
</evidence>
<accession>A0A6J3JLA3</accession>